<dbReference type="RefSeq" id="WP_100714523.1">
    <property type="nucleotide sequence ID" value="NZ_NPDY01000013.1"/>
</dbReference>
<dbReference type="Proteomes" id="UP000231990">
    <property type="component" value="Unassembled WGS sequence"/>
</dbReference>
<organism evidence="2 4">
    <name type="scientific">Leptospira perolatii</name>
    <dbReference type="NCBI Taxonomy" id="2023191"/>
    <lineage>
        <taxon>Bacteria</taxon>
        <taxon>Pseudomonadati</taxon>
        <taxon>Spirochaetota</taxon>
        <taxon>Spirochaetia</taxon>
        <taxon>Leptospirales</taxon>
        <taxon>Leptospiraceae</taxon>
        <taxon>Leptospira</taxon>
    </lineage>
</organism>
<keyword evidence="3" id="KW-1185">Reference proteome</keyword>
<evidence type="ECO:0000313" key="3">
    <source>
        <dbReference type="Proteomes" id="UP000231962"/>
    </source>
</evidence>
<dbReference type="EMBL" id="NPDY01000013">
    <property type="protein sequence ID" value="PJZ69018.1"/>
    <property type="molecule type" value="Genomic_DNA"/>
</dbReference>
<dbReference type="AlphaFoldDB" id="A0A2M9ZQB6"/>
<protein>
    <recommendedName>
        <fullName evidence="5">Lipoprotein</fullName>
    </recommendedName>
</protein>
<evidence type="ECO:0000313" key="1">
    <source>
        <dbReference type="EMBL" id="PJZ69018.1"/>
    </source>
</evidence>
<evidence type="ECO:0008006" key="5">
    <source>
        <dbReference type="Google" id="ProtNLM"/>
    </source>
</evidence>
<dbReference type="Proteomes" id="UP000231962">
    <property type="component" value="Unassembled WGS sequence"/>
</dbReference>
<evidence type="ECO:0000313" key="4">
    <source>
        <dbReference type="Proteomes" id="UP000231990"/>
    </source>
</evidence>
<name>A0A2M9ZQB6_9LEPT</name>
<sequence>MKTIQGMLAICFMTLTVFGCEEGKKDDNSNYLKAFIDRITQTEQITGHCAQAMKMGGGKYAAIVMPISESECNKSIQTGNTPEENRQTMIPRIQRALAVSEEIGVECVNTTSYLQARVDDPSLIPLPPQSQLDSFRFYKIPSLIYEAKKSFLSIGFTEDQINAFTVMTAEQSRRYQDFVLTEKIANQQVNELNCGNAVKAKAISEFPTDIYFTQYSQSTSTTIMSDMMCYYGSGLTTQQKADNGCATLSEEY</sequence>
<dbReference type="PROSITE" id="PS51257">
    <property type="entry name" value="PROKAR_LIPOPROTEIN"/>
    <property type="match status" value="1"/>
</dbReference>
<dbReference type="EMBL" id="NPDZ01000002">
    <property type="protein sequence ID" value="PJZ74113.1"/>
    <property type="molecule type" value="Genomic_DNA"/>
</dbReference>
<gene>
    <name evidence="1" type="ORF">CH360_13235</name>
    <name evidence="2" type="ORF">CH373_04095</name>
</gene>
<proteinExistence type="predicted"/>
<accession>A0A2M9ZQB6</accession>
<reference evidence="3 4" key="1">
    <citation type="submission" date="2017-07" db="EMBL/GenBank/DDBJ databases">
        <title>Leptospira spp. isolated from tropical soils.</title>
        <authorList>
            <person name="Thibeaux R."/>
            <person name="Iraola G."/>
            <person name="Ferres I."/>
            <person name="Bierque E."/>
            <person name="Girault D."/>
            <person name="Soupe-Gilbert M.-E."/>
            <person name="Picardeau M."/>
            <person name="Goarant C."/>
        </authorList>
    </citation>
    <scope>NUCLEOTIDE SEQUENCE [LARGE SCALE GENOMIC DNA]</scope>
    <source>
        <strain evidence="2 4">FH1-B-B1</strain>
        <strain evidence="1 3">FH1-B-C1</strain>
    </source>
</reference>
<comment type="caution">
    <text evidence="2">The sequence shown here is derived from an EMBL/GenBank/DDBJ whole genome shotgun (WGS) entry which is preliminary data.</text>
</comment>
<evidence type="ECO:0000313" key="2">
    <source>
        <dbReference type="EMBL" id="PJZ74113.1"/>
    </source>
</evidence>